<dbReference type="EMBL" id="MAVT02000645">
    <property type="protein sequence ID" value="POS74345.1"/>
    <property type="molecule type" value="Genomic_DNA"/>
</dbReference>
<dbReference type="PROSITE" id="PS51387">
    <property type="entry name" value="FAD_PCMH"/>
    <property type="match status" value="1"/>
</dbReference>
<evidence type="ECO:0000256" key="6">
    <source>
        <dbReference type="SAM" id="SignalP"/>
    </source>
</evidence>
<proteinExistence type="inferred from homology"/>
<dbReference type="Proteomes" id="UP000094444">
    <property type="component" value="Unassembled WGS sequence"/>
</dbReference>
<keyword evidence="3" id="KW-0285">Flavoprotein</keyword>
<reference evidence="8" key="1">
    <citation type="submission" date="2017-09" db="EMBL/GenBank/DDBJ databases">
        <title>Polyketide synthases of a Diaporthe helianthi virulent isolate.</title>
        <authorList>
            <person name="Baroncelli R."/>
        </authorList>
    </citation>
    <scope>NUCLEOTIDE SEQUENCE [LARGE SCALE GENOMIC DNA]</scope>
    <source>
        <strain evidence="8">7/96</strain>
    </source>
</reference>
<dbReference type="InterPro" id="IPR016166">
    <property type="entry name" value="FAD-bd_PCMH"/>
</dbReference>
<name>A0A2P5HVW2_DIAHE</name>
<dbReference type="GO" id="GO:0071949">
    <property type="term" value="F:FAD binding"/>
    <property type="evidence" value="ECO:0007669"/>
    <property type="project" value="InterPro"/>
</dbReference>
<dbReference type="PANTHER" id="PTHR42973">
    <property type="entry name" value="BINDING OXIDOREDUCTASE, PUTATIVE (AFU_ORTHOLOGUE AFUA_1G17690)-RELATED"/>
    <property type="match status" value="1"/>
</dbReference>
<evidence type="ECO:0000256" key="3">
    <source>
        <dbReference type="ARBA" id="ARBA00022630"/>
    </source>
</evidence>
<comment type="cofactor">
    <cofactor evidence="1">
        <name>FAD</name>
        <dbReference type="ChEBI" id="CHEBI:57692"/>
    </cofactor>
</comment>
<dbReference type="InterPro" id="IPR006094">
    <property type="entry name" value="Oxid_FAD_bind_N"/>
</dbReference>
<dbReference type="Gene3D" id="3.30.465.10">
    <property type="match status" value="1"/>
</dbReference>
<dbReference type="InterPro" id="IPR036318">
    <property type="entry name" value="FAD-bd_PCMH-like_sf"/>
</dbReference>
<dbReference type="Pfam" id="PF01565">
    <property type="entry name" value="FAD_binding_4"/>
    <property type="match status" value="1"/>
</dbReference>
<dbReference type="InterPro" id="IPR016169">
    <property type="entry name" value="FAD-bd_PCMH_sub2"/>
</dbReference>
<evidence type="ECO:0000259" key="7">
    <source>
        <dbReference type="PROSITE" id="PS51387"/>
    </source>
</evidence>
<feature type="chain" id="PRO_5015135316" evidence="6">
    <location>
        <begin position="21"/>
        <end position="557"/>
    </location>
</feature>
<dbReference type="AlphaFoldDB" id="A0A2P5HVW2"/>
<evidence type="ECO:0000313" key="9">
    <source>
        <dbReference type="Proteomes" id="UP000094444"/>
    </source>
</evidence>
<organism evidence="8 9">
    <name type="scientific">Diaporthe helianthi</name>
    <dbReference type="NCBI Taxonomy" id="158607"/>
    <lineage>
        <taxon>Eukaryota</taxon>
        <taxon>Fungi</taxon>
        <taxon>Dikarya</taxon>
        <taxon>Ascomycota</taxon>
        <taxon>Pezizomycotina</taxon>
        <taxon>Sordariomycetes</taxon>
        <taxon>Sordariomycetidae</taxon>
        <taxon>Diaporthales</taxon>
        <taxon>Diaporthaceae</taxon>
        <taxon>Diaporthe</taxon>
    </lineage>
</organism>
<sequence length="557" mass="62632">MRNLIFFLHLVLHWTCRALGENASVILNLSPTIDGQQVLAAKSTGFDGLNDEKQAYFYRSTIKRELQKRLSPGSDVHLEGEDNFAVVNARYTDYKRPQYIAVVQVAEEKDVVETVSLQPFFLSRELPGLNFYQVNYARARGIPFAARAGGHSLTTSLRRIKNGIGIDMRGLNKIEYDEAKSQVTVGGGITTGEFANATHSKGREVTVGSCPCTGVLGISLGAGIGRLQGKYGYLNDNMVSARLVLANGTVIEVSEHSHKDLFWGIRGAGHNFGIVLQATYQVYPQLNDGKHFVVDFEFDLIKLEDVFDAVNSISESMPKEVAVFVIGRRRGANGKPTININVVYSGPEKDAEPFIKPFDAISPVWKDAKIASWDALPWATYNGLNNILCTPTGWARYPIKNFYGANVESYDIPTMRGFFDGWREMNEKYNGEALFSVMFESFPQQRVREIPDDSTAYPWRHGSQHFLMIEAAYKSPVDEDKIDAWLSEQQDKLIETSGYGRLQQYVNYGHGSKDPPEALYGYEPWRLEKLRGLKKEYDPEGWFNGYQPFVEDIELDA</sequence>
<keyword evidence="4" id="KW-0274">FAD</keyword>
<dbReference type="InterPro" id="IPR050416">
    <property type="entry name" value="FAD-linked_Oxidoreductase"/>
</dbReference>
<accession>A0A2P5HVW2</accession>
<dbReference type="InParanoid" id="A0A2P5HVW2"/>
<evidence type="ECO:0000256" key="5">
    <source>
        <dbReference type="ARBA" id="ARBA00023002"/>
    </source>
</evidence>
<protein>
    <submittedName>
        <fullName evidence="8">FAD binding domain-containing protein</fullName>
    </submittedName>
</protein>
<evidence type="ECO:0000313" key="8">
    <source>
        <dbReference type="EMBL" id="POS74345.1"/>
    </source>
</evidence>
<dbReference type="STRING" id="158607.A0A2P5HVW2"/>
<comment type="caution">
    <text evidence="8">The sequence shown here is derived from an EMBL/GenBank/DDBJ whole genome shotgun (WGS) entry which is preliminary data.</text>
</comment>
<dbReference type="GO" id="GO:0016491">
    <property type="term" value="F:oxidoreductase activity"/>
    <property type="evidence" value="ECO:0007669"/>
    <property type="project" value="UniProtKB-KW"/>
</dbReference>
<keyword evidence="9" id="KW-1185">Reference proteome</keyword>
<feature type="domain" description="FAD-binding PCMH-type" evidence="7">
    <location>
        <begin position="95"/>
        <end position="285"/>
    </location>
</feature>
<evidence type="ECO:0000256" key="1">
    <source>
        <dbReference type="ARBA" id="ARBA00001974"/>
    </source>
</evidence>
<evidence type="ECO:0000256" key="2">
    <source>
        <dbReference type="ARBA" id="ARBA00005466"/>
    </source>
</evidence>
<dbReference type="SUPFAM" id="SSF56176">
    <property type="entry name" value="FAD-binding/transporter-associated domain-like"/>
    <property type="match status" value="1"/>
</dbReference>
<dbReference type="OrthoDB" id="415825at2759"/>
<dbReference type="Gene3D" id="3.40.462.20">
    <property type="match status" value="1"/>
</dbReference>
<keyword evidence="6" id="KW-0732">Signal</keyword>
<gene>
    <name evidence="8" type="ORF">DHEL01_v207259</name>
</gene>
<dbReference type="PANTHER" id="PTHR42973:SF9">
    <property type="entry name" value="FAD-BINDING PCMH-TYPE DOMAIN-CONTAINING PROTEIN-RELATED"/>
    <property type="match status" value="1"/>
</dbReference>
<evidence type="ECO:0000256" key="4">
    <source>
        <dbReference type="ARBA" id="ARBA00022827"/>
    </source>
</evidence>
<feature type="signal peptide" evidence="6">
    <location>
        <begin position="1"/>
        <end position="20"/>
    </location>
</feature>
<keyword evidence="5" id="KW-0560">Oxidoreductase</keyword>
<comment type="similarity">
    <text evidence="2">Belongs to the oxygen-dependent FAD-linked oxidoreductase family.</text>
</comment>